<dbReference type="AlphaFoldDB" id="A0A0E3ZA59"/>
<reference evidence="7 8" key="1">
    <citation type="journal article" date="2012" name="BMC Genomics">
        <title>Genomic sequence analysis and characterization of Sneathia amnii sp. nov.</title>
        <authorList>
            <consortium name="Vaginal Microbiome Consortium (additional members)"/>
            <person name="Harwich M.D.Jr."/>
            <person name="Serrano M.G."/>
            <person name="Fettweis J.M."/>
            <person name="Alves J.M."/>
            <person name="Reimers M.A."/>
            <person name="Buck G.A."/>
            <person name="Jefferson K.K."/>
        </authorList>
    </citation>
    <scope>NUCLEOTIDE SEQUENCE [LARGE SCALE GENOMIC DNA]</scope>
    <source>
        <strain evidence="7 8">SN35</strain>
    </source>
</reference>
<dbReference type="EMBL" id="CP011280">
    <property type="protein sequence ID" value="AKC95682.1"/>
    <property type="molecule type" value="Genomic_DNA"/>
</dbReference>
<gene>
    <name evidence="7" type="ORF">VC03_04080</name>
</gene>
<comment type="subcellular location">
    <subcellularLocation>
        <location evidence="1">Membrane</location>
        <topology evidence="1">Multi-pass membrane protein</topology>
    </subcellularLocation>
</comment>
<dbReference type="PANTHER" id="PTHR33507">
    <property type="entry name" value="INNER MEMBRANE PROTEIN YBBJ"/>
    <property type="match status" value="1"/>
</dbReference>
<feature type="domain" description="NfeD-like C-terminal" evidence="6">
    <location>
        <begin position="82"/>
        <end position="135"/>
    </location>
</feature>
<keyword evidence="3 5" id="KW-1133">Transmembrane helix</keyword>
<feature type="transmembrane region" description="Helical" evidence="5">
    <location>
        <begin position="12"/>
        <end position="39"/>
    </location>
</feature>
<dbReference type="HOGENOM" id="CLU_116732_2_1_0"/>
<evidence type="ECO:0000259" key="6">
    <source>
        <dbReference type="Pfam" id="PF01957"/>
    </source>
</evidence>
<keyword evidence="2 5" id="KW-0812">Transmembrane</keyword>
<name>A0A0E3ZA59_9FUSO</name>
<evidence type="ECO:0000256" key="1">
    <source>
        <dbReference type="ARBA" id="ARBA00004141"/>
    </source>
</evidence>
<evidence type="ECO:0000256" key="5">
    <source>
        <dbReference type="SAM" id="Phobius"/>
    </source>
</evidence>
<evidence type="ECO:0000256" key="2">
    <source>
        <dbReference type="ARBA" id="ARBA00022692"/>
    </source>
</evidence>
<feature type="transmembrane region" description="Helical" evidence="5">
    <location>
        <begin position="45"/>
        <end position="62"/>
    </location>
</feature>
<dbReference type="RefSeq" id="WP_046328788.1">
    <property type="nucleotide sequence ID" value="NZ_CP011280.1"/>
</dbReference>
<dbReference type="OrthoDB" id="95615at2"/>
<keyword evidence="8" id="KW-1185">Reference proteome</keyword>
<dbReference type="InterPro" id="IPR002810">
    <property type="entry name" value="NfeD-like_C"/>
</dbReference>
<dbReference type="PATRIC" id="fig|1069640.6.peg.807"/>
<dbReference type="InterPro" id="IPR052165">
    <property type="entry name" value="Membrane_assoc_protease"/>
</dbReference>
<dbReference type="PANTHER" id="PTHR33507:SF3">
    <property type="entry name" value="INNER MEMBRANE PROTEIN YBBJ"/>
    <property type="match status" value="1"/>
</dbReference>
<dbReference type="SUPFAM" id="SSF141322">
    <property type="entry name" value="NfeD domain-like"/>
    <property type="match status" value="1"/>
</dbReference>
<dbReference type="InterPro" id="IPR012340">
    <property type="entry name" value="NA-bd_OB-fold"/>
</dbReference>
<dbReference type="Pfam" id="PF01957">
    <property type="entry name" value="NfeD"/>
    <property type="match status" value="1"/>
</dbReference>
<keyword evidence="4 5" id="KW-0472">Membrane</keyword>
<protein>
    <recommendedName>
        <fullName evidence="6">NfeD-like C-terminal domain-containing protein</fullName>
    </recommendedName>
</protein>
<organism evidence="7 8">
    <name type="scientific">Sneathia vaginalis</name>
    <dbReference type="NCBI Taxonomy" id="187101"/>
    <lineage>
        <taxon>Bacteria</taxon>
        <taxon>Fusobacteriati</taxon>
        <taxon>Fusobacteriota</taxon>
        <taxon>Fusobacteriia</taxon>
        <taxon>Fusobacteriales</taxon>
        <taxon>Leptotrichiaceae</taxon>
        <taxon>Sneathia</taxon>
    </lineage>
</organism>
<evidence type="ECO:0000256" key="3">
    <source>
        <dbReference type="ARBA" id="ARBA00022989"/>
    </source>
</evidence>
<evidence type="ECO:0000256" key="4">
    <source>
        <dbReference type="ARBA" id="ARBA00023136"/>
    </source>
</evidence>
<proteinExistence type="predicted"/>
<dbReference type="Proteomes" id="UP000033103">
    <property type="component" value="Chromosome"/>
</dbReference>
<evidence type="ECO:0000313" key="7">
    <source>
        <dbReference type="EMBL" id="AKC95682.1"/>
    </source>
</evidence>
<evidence type="ECO:0000313" key="8">
    <source>
        <dbReference type="Proteomes" id="UP000033103"/>
    </source>
</evidence>
<accession>A0A0E3ZA59</accession>
<dbReference type="STRING" id="187101.VC03_04080"/>
<dbReference type="Gene3D" id="2.40.50.140">
    <property type="entry name" value="Nucleic acid-binding proteins"/>
    <property type="match status" value="1"/>
</dbReference>
<sequence length="139" mass="15623">MCSLFWGLLAGALLIIELIIPALVSIWFAIAAFITMFLALMINSFTTQVVIFILISLVLLVFTKKIVTNFLKPDMDKINKEMLEDNGLVTKVINSNKYEVKFKGVIWTAISNDELNIGDVVKIVGYKGNKVIIKRKVNE</sequence>
<dbReference type="KEGG" id="sns:VC03_04080"/>
<dbReference type="GO" id="GO:0005886">
    <property type="term" value="C:plasma membrane"/>
    <property type="evidence" value="ECO:0007669"/>
    <property type="project" value="TreeGrafter"/>
</dbReference>